<evidence type="ECO:0000313" key="1">
    <source>
        <dbReference type="EMBL" id="MCM2534839.1"/>
    </source>
</evidence>
<keyword evidence="2" id="KW-1185">Reference proteome</keyword>
<comment type="caution">
    <text evidence="1">The sequence shown here is derived from an EMBL/GenBank/DDBJ whole genome shotgun (WGS) entry which is preliminary data.</text>
</comment>
<dbReference type="EMBL" id="JAMQCR010000002">
    <property type="protein sequence ID" value="MCM2534839.1"/>
    <property type="molecule type" value="Genomic_DNA"/>
</dbReference>
<protein>
    <submittedName>
        <fullName evidence="1">Uncharacterized protein</fullName>
    </submittedName>
</protein>
<name>A0ABT0WEU4_9BACI</name>
<dbReference type="Proteomes" id="UP001523262">
    <property type="component" value="Unassembled WGS sequence"/>
</dbReference>
<proteinExistence type="predicted"/>
<accession>A0ABT0WEU4</accession>
<evidence type="ECO:0000313" key="2">
    <source>
        <dbReference type="Proteomes" id="UP001523262"/>
    </source>
</evidence>
<organism evidence="1 2">
    <name type="scientific">Neobacillus pocheonensis</name>
    <dbReference type="NCBI Taxonomy" id="363869"/>
    <lineage>
        <taxon>Bacteria</taxon>
        <taxon>Bacillati</taxon>
        <taxon>Bacillota</taxon>
        <taxon>Bacilli</taxon>
        <taxon>Bacillales</taxon>
        <taxon>Bacillaceae</taxon>
        <taxon>Neobacillus</taxon>
    </lineage>
</organism>
<reference evidence="1 2" key="1">
    <citation type="submission" date="2022-06" db="EMBL/GenBank/DDBJ databases">
        <authorList>
            <person name="Jeon C.O."/>
        </authorList>
    </citation>
    <scope>NUCLEOTIDE SEQUENCE [LARGE SCALE GENOMIC DNA]</scope>
    <source>
        <strain evidence="1 2">KCTC 13943</strain>
    </source>
</reference>
<gene>
    <name evidence="1" type="ORF">NDK43_23970</name>
</gene>
<sequence length="65" mass="7489">MTMKNLSALEKTFEAVNINLRMTNADGITFNLPILPKIKDNKGNVYCELDDDGERRILKEYVELQ</sequence>